<proteinExistence type="predicted"/>
<dbReference type="EMBL" id="DS547126">
    <property type="protein sequence ID" value="EDR03106.1"/>
    <property type="molecule type" value="Genomic_DNA"/>
</dbReference>
<sequence>MSKRGNYPYWSERIQRTWMHSIANPTPGFPGWISGWLHEANLRRRWTRHLGIYETRRLSPSTLPYKPGRTWRVSNFVFAAQSSTSLRITSTCRRSKSVISLPDYIIEKSHHTNLSQKICPSEKNYPQKVYNVSGYTGIRRTNRSEIVATSH</sequence>
<evidence type="ECO:0000313" key="1">
    <source>
        <dbReference type="EMBL" id="EDR03106.1"/>
    </source>
</evidence>
<dbReference type="GeneID" id="6081879"/>
<evidence type="ECO:0000313" key="2">
    <source>
        <dbReference type="Proteomes" id="UP000001194"/>
    </source>
</evidence>
<dbReference type="KEGG" id="lbc:LACBIDRAFT_331758"/>
<dbReference type="RefSeq" id="XP_001886247.1">
    <property type="nucleotide sequence ID" value="XM_001886212.1"/>
</dbReference>
<gene>
    <name evidence="1" type="ORF">LACBIDRAFT_331758</name>
</gene>
<protein>
    <submittedName>
        <fullName evidence="1">Predicted protein</fullName>
    </submittedName>
</protein>
<name>B0DQG6_LACBS</name>
<keyword evidence="2" id="KW-1185">Reference proteome</keyword>
<dbReference type="AlphaFoldDB" id="B0DQG6"/>
<dbReference type="InParanoid" id="B0DQG6"/>
<dbReference type="Proteomes" id="UP000001194">
    <property type="component" value="Unassembled WGS sequence"/>
</dbReference>
<reference evidence="1 2" key="1">
    <citation type="journal article" date="2008" name="Nature">
        <title>The genome of Laccaria bicolor provides insights into mycorrhizal symbiosis.</title>
        <authorList>
            <person name="Martin F."/>
            <person name="Aerts A."/>
            <person name="Ahren D."/>
            <person name="Brun A."/>
            <person name="Danchin E.G.J."/>
            <person name="Duchaussoy F."/>
            <person name="Gibon J."/>
            <person name="Kohler A."/>
            <person name="Lindquist E."/>
            <person name="Pereda V."/>
            <person name="Salamov A."/>
            <person name="Shapiro H.J."/>
            <person name="Wuyts J."/>
            <person name="Blaudez D."/>
            <person name="Buee M."/>
            <person name="Brokstein P."/>
            <person name="Canbaeck B."/>
            <person name="Cohen D."/>
            <person name="Courty P.E."/>
            <person name="Coutinho P.M."/>
            <person name="Delaruelle C."/>
            <person name="Detter J.C."/>
            <person name="Deveau A."/>
            <person name="DiFazio S."/>
            <person name="Duplessis S."/>
            <person name="Fraissinet-Tachet L."/>
            <person name="Lucic E."/>
            <person name="Frey-Klett P."/>
            <person name="Fourrey C."/>
            <person name="Feussner I."/>
            <person name="Gay G."/>
            <person name="Grimwood J."/>
            <person name="Hoegger P.J."/>
            <person name="Jain P."/>
            <person name="Kilaru S."/>
            <person name="Labbe J."/>
            <person name="Lin Y.C."/>
            <person name="Legue V."/>
            <person name="Le Tacon F."/>
            <person name="Marmeisse R."/>
            <person name="Melayah D."/>
            <person name="Montanini B."/>
            <person name="Muratet M."/>
            <person name="Nehls U."/>
            <person name="Niculita-Hirzel H."/>
            <person name="Oudot-Le Secq M.P."/>
            <person name="Peter M."/>
            <person name="Quesneville H."/>
            <person name="Rajashekar B."/>
            <person name="Reich M."/>
            <person name="Rouhier N."/>
            <person name="Schmutz J."/>
            <person name="Yin T."/>
            <person name="Chalot M."/>
            <person name="Henrissat B."/>
            <person name="Kuees U."/>
            <person name="Lucas S."/>
            <person name="Van de Peer Y."/>
            <person name="Podila G.K."/>
            <person name="Polle A."/>
            <person name="Pukkila P.J."/>
            <person name="Richardson P.M."/>
            <person name="Rouze P."/>
            <person name="Sanders I.R."/>
            <person name="Stajich J.E."/>
            <person name="Tunlid A."/>
            <person name="Tuskan G."/>
            <person name="Grigoriev I.V."/>
        </authorList>
    </citation>
    <scope>NUCLEOTIDE SEQUENCE [LARGE SCALE GENOMIC DNA]</scope>
    <source>
        <strain evidence="2">S238N-H82 / ATCC MYA-4686</strain>
    </source>
</reference>
<dbReference type="HOGENOM" id="CLU_1731788_0_0_1"/>
<organism evidence="2">
    <name type="scientific">Laccaria bicolor (strain S238N-H82 / ATCC MYA-4686)</name>
    <name type="common">Bicoloured deceiver</name>
    <name type="synonym">Laccaria laccata var. bicolor</name>
    <dbReference type="NCBI Taxonomy" id="486041"/>
    <lineage>
        <taxon>Eukaryota</taxon>
        <taxon>Fungi</taxon>
        <taxon>Dikarya</taxon>
        <taxon>Basidiomycota</taxon>
        <taxon>Agaricomycotina</taxon>
        <taxon>Agaricomycetes</taxon>
        <taxon>Agaricomycetidae</taxon>
        <taxon>Agaricales</taxon>
        <taxon>Agaricineae</taxon>
        <taxon>Hydnangiaceae</taxon>
        <taxon>Laccaria</taxon>
    </lineage>
</organism>
<accession>B0DQG6</accession>